<dbReference type="GO" id="GO:0006824">
    <property type="term" value="P:cobalt ion transport"/>
    <property type="evidence" value="ECO:0007669"/>
    <property type="project" value="InterPro"/>
</dbReference>
<name>A0A8J7AIH2_9CYAN</name>
<feature type="transmembrane region" description="Helical" evidence="6">
    <location>
        <begin position="24"/>
        <end position="56"/>
    </location>
</feature>
<keyword evidence="4 6" id="KW-1133">Transmembrane helix</keyword>
<evidence type="ECO:0000313" key="7">
    <source>
        <dbReference type="EMBL" id="MBE9079706.1"/>
    </source>
</evidence>
<dbReference type="RefSeq" id="WP_193910934.1">
    <property type="nucleotide sequence ID" value="NZ_JADEXG010000065.1"/>
</dbReference>
<dbReference type="PANTHER" id="PTHR34857">
    <property type="entry name" value="SLL0384 PROTEIN"/>
    <property type="match status" value="1"/>
</dbReference>
<dbReference type="InterPro" id="IPR003339">
    <property type="entry name" value="ABC/ECF_trnsptr_transmembrane"/>
</dbReference>
<keyword evidence="2" id="KW-1003">Cell membrane</keyword>
<dbReference type="Proteomes" id="UP000636505">
    <property type="component" value="Unassembled WGS sequence"/>
</dbReference>
<keyword evidence="5 6" id="KW-0472">Membrane</keyword>
<evidence type="ECO:0000256" key="4">
    <source>
        <dbReference type="ARBA" id="ARBA00022989"/>
    </source>
</evidence>
<dbReference type="EMBL" id="JADEXG010000065">
    <property type="protein sequence ID" value="MBE9079706.1"/>
    <property type="molecule type" value="Genomic_DNA"/>
</dbReference>
<gene>
    <name evidence="7" type="primary">cbiQ</name>
    <name evidence="7" type="ORF">IQ241_20835</name>
</gene>
<organism evidence="7 8">
    <name type="scientific">Vasconcelosia minhoensis LEGE 07310</name>
    <dbReference type="NCBI Taxonomy" id="915328"/>
    <lineage>
        <taxon>Bacteria</taxon>
        <taxon>Bacillati</taxon>
        <taxon>Cyanobacteriota</taxon>
        <taxon>Cyanophyceae</taxon>
        <taxon>Nodosilineales</taxon>
        <taxon>Cymatolegaceae</taxon>
        <taxon>Vasconcelosia</taxon>
        <taxon>Vasconcelosia minhoensis</taxon>
    </lineage>
</organism>
<dbReference type="InterPro" id="IPR012809">
    <property type="entry name" value="ECF_CbiQ"/>
</dbReference>
<proteinExistence type="predicted"/>
<feature type="transmembrane region" description="Helical" evidence="6">
    <location>
        <begin position="108"/>
        <end position="132"/>
    </location>
</feature>
<sequence>MKLGLDEYAELSSPMHHWEQRSKVVAIVTLMFAFAFVNDIILLPVMLLVTAVLYALSRLPLSFLLTRLRYPGLFILAMIVLILFASTGNTVLAQVGPLSITREGVETVALIAARFFCIITVSLILFGTAPFLTSIKAMRSLGLPDVMVDMSLLSYRYLEEFGKTRHTMQNAMQLRGFESNRFSFHTLQVLSGLVGSLLIRSYDRSERVNHAMRMRGYGQSQLSHIHHQEDFALDICEANRTSQILFWSVLGAATILVAVSIFL</sequence>
<reference evidence="7" key="1">
    <citation type="submission" date="2020-10" db="EMBL/GenBank/DDBJ databases">
        <authorList>
            <person name="Castelo-Branco R."/>
            <person name="Eusebio N."/>
            <person name="Adriana R."/>
            <person name="Vieira A."/>
            <person name="Brugerolle De Fraissinette N."/>
            <person name="Rezende De Castro R."/>
            <person name="Schneider M.P."/>
            <person name="Vasconcelos V."/>
            <person name="Leao P.N."/>
        </authorList>
    </citation>
    <scope>NUCLEOTIDE SEQUENCE</scope>
    <source>
        <strain evidence="7">LEGE 07310</strain>
    </source>
</reference>
<dbReference type="GO" id="GO:0043190">
    <property type="term" value="C:ATP-binding cassette (ABC) transporter complex"/>
    <property type="evidence" value="ECO:0007669"/>
    <property type="project" value="InterPro"/>
</dbReference>
<keyword evidence="3 6" id="KW-0812">Transmembrane</keyword>
<keyword evidence="8" id="KW-1185">Reference proteome</keyword>
<feature type="transmembrane region" description="Helical" evidence="6">
    <location>
        <begin position="68"/>
        <end position="88"/>
    </location>
</feature>
<comment type="subcellular location">
    <subcellularLocation>
        <location evidence="1">Cell membrane</location>
        <topology evidence="1">Multi-pass membrane protein</topology>
    </subcellularLocation>
</comment>
<evidence type="ECO:0000256" key="5">
    <source>
        <dbReference type="ARBA" id="ARBA00023136"/>
    </source>
</evidence>
<evidence type="ECO:0000313" key="8">
    <source>
        <dbReference type="Proteomes" id="UP000636505"/>
    </source>
</evidence>
<evidence type="ECO:0000256" key="3">
    <source>
        <dbReference type="ARBA" id="ARBA00022692"/>
    </source>
</evidence>
<evidence type="ECO:0000256" key="2">
    <source>
        <dbReference type="ARBA" id="ARBA00022475"/>
    </source>
</evidence>
<dbReference type="PANTHER" id="PTHR34857:SF2">
    <property type="entry name" value="SLL0384 PROTEIN"/>
    <property type="match status" value="1"/>
</dbReference>
<feature type="transmembrane region" description="Helical" evidence="6">
    <location>
        <begin position="244"/>
        <end position="262"/>
    </location>
</feature>
<dbReference type="CDD" id="cd16914">
    <property type="entry name" value="EcfT"/>
    <property type="match status" value="1"/>
</dbReference>
<protein>
    <submittedName>
        <fullName evidence="7">Cobalt ECF transporter T component CbiQ</fullName>
    </submittedName>
</protein>
<dbReference type="NCBIfam" id="TIGR02454">
    <property type="entry name" value="ECF_T_CbiQ"/>
    <property type="match status" value="1"/>
</dbReference>
<accession>A0A8J7AIH2</accession>
<comment type="caution">
    <text evidence="7">The sequence shown here is derived from an EMBL/GenBank/DDBJ whole genome shotgun (WGS) entry which is preliminary data.</text>
</comment>
<dbReference type="Pfam" id="PF02361">
    <property type="entry name" value="CbiQ"/>
    <property type="match status" value="1"/>
</dbReference>
<dbReference type="InterPro" id="IPR051611">
    <property type="entry name" value="ECF_transporter_component"/>
</dbReference>
<evidence type="ECO:0000256" key="6">
    <source>
        <dbReference type="SAM" id="Phobius"/>
    </source>
</evidence>
<dbReference type="AlphaFoldDB" id="A0A8J7AIH2"/>
<evidence type="ECO:0000256" key="1">
    <source>
        <dbReference type="ARBA" id="ARBA00004651"/>
    </source>
</evidence>